<dbReference type="AlphaFoldDB" id="A0A059KMU9"/>
<feature type="chain" id="PRO_5001575931" description="Ice-binding protein C-terminal domain-containing protein" evidence="1">
    <location>
        <begin position="24"/>
        <end position="196"/>
    </location>
</feature>
<organism evidence="3 4">
    <name type="scientific">Sphaerotilus natans subsp. natans DSM 6575</name>
    <dbReference type="NCBI Taxonomy" id="1286631"/>
    <lineage>
        <taxon>Bacteria</taxon>
        <taxon>Pseudomonadati</taxon>
        <taxon>Pseudomonadota</taxon>
        <taxon>Betaproteobacteria</taxon>
        <taxon>Burkholderiales</taxon>
        <taxon>Sphaerotilaceae</taxon>
        <taxon>Sphaerotilus</taxon>
    </lineage>
</organism>
<sequence>MIKMKKSLAAAAVLLSAHAASHAAFVINVNEVGADVVATGQGSFLTDDLTAGSTALSSKVASYARFGLLTFAGAMQPTTDYAGLQGPASFGTGGFVFGDTFSGSPVLLRAYANQIDLPTDYVSGSALSFTGTWLNDSFSTLGMTPGTYTWTWGTGAMADSLTLNINAPVPEPESYALMLAGLGALGAVRRRQRRAR</sequence>
<name>A0A059KMU9_9BURK</name>
<protein>
    <recommendedName>
        <fullName evidence="2">Ice-binding protein C-terminal domain-containing protein</fullName>
    </recommendedName>
</protein>
<dbReference type="InterPro" id="IPR013424">
    <property type="entry name" value="Ice-binding_C"/>
</dbReference>
<dbReference type="EMBL" id="AZRA01000039">
    <property type="protein sequence ID" value="KDB52812.1"/>
    <property type="molecule type" value="Genomic_DNA"/>
</dbReference>
<accession>A0A059KMU9</accession>
<gene>
    <name evidence="3" type="ORF">X805_15460</name>
</gene>
<dbReference type="eggNOG" id="ENOG50339P2">
    <property type="taxonomic scope" value="Bacteria"/>
</dbReference>
<proteinExistence type="predicted"/>
<comment type="caution">
    <text evidence="3">The sequence shown here is derived from an EMBL/GenBank/DDBJ whole genome shotgun (WGS) entry which is preliminary data.</text>
</comment>
<evidence type="ECO:0000259" key="2">
    <source>
        <dbReference type="Pfam" id="PF07589"/>
    </source>
</evidence>
<dbReference type="STRING" id="34103.SAMN05421778_11373"/>
<feature type="signal peptide" evidence="1">
    <location>
        <begin position="1"/>
        <end position="23"/>
    </location>
</feature>
<reference evidence="3 4" key="1">
    <citation type="journal article" date="2014" name="FEMS Microbiol. Ecol.">
        <title>Sphaerotilus natans encrusted with nanoball-shaped Fe(III) oxide minerals formed by nitrate-reducing mixotrophic Fe(II) oxidation.</title>
        <authorList>
            <person name="Park S."/>
            <person name="Kim D.H."/>
            <person name="Lee J.H."/>
            <person name="Hur H.G."/>
        </authorList>
    </citation>
    <scope>NUCLEOTIDE SEQUENCE [LARGE SCALE GENOMIC DNA]</scope>
    <source>
        <strain evidence="3 4">DSM 6575</strain>
    </source>
</reference>
<evidence type="ECO:0000313" key="4">
    <source>
        <dbReference type="Proteomes" id="UP000026714"/>
    </source>
</evidence>
<dbReference type="Proteomes" id="UP000026714">
    <property type="component" value="Unassembled WGS sequence"/>
</dbReference>
<keyword evidence="1" id="KW-0732">Signal</keyword>
<evidence type="ECO:0000256" key="1">
    <source>
        <dbReference type="SAM" id="SignalP"/>
    </source>
</evidence>
<evidence type="ECO:0000313" key="3">
    <source>
        <dbReference type="EMBL" id="KDB52812.1"/>
    </source>
</evidence>
<dbReference type="Pfam" id="PF07589">
    <property type="entry name" value="PEP-CTERM"/>
    <property type="match status" value="1"/>
</dbReference>
<feature type="domain" description="Ice-binding protein C-terminal" evidence="2">
    <location>
        <begin position="168"/>
        <end position="191"/>
    </location>
</feature>
<keyword evidence="4" id="KW-1185">Reference proteome</keyword>
<dbReference type="NCBIfam" id="TIGR02595">
    <property type="entry name" value="PEP_CTERM"/>
    <property type="match status" value="1"/>
</dbReference>
<dbReference type="PATRIC" id="fig|1286631.3.peg.1522"/>